<comment type="caution">
    <text evidence="1">The sequence shown here is derived from an EMBL/GenBank/DDBJ whole genome shotgun (WGS) entry which is preliminary data.</text>
</comment>
<protein>
    <submittedName>
        <fullName evidence="1">LSM domain protein</fullName>
    </submittedName>
</protein>
<dbReference type="Proteomes" id="UP000018001">
    <property type="component" value="Unassembled WGS sequence"/>
</dbReference>
<evidence type="ECO:0000313" key="1">
    <source>
        <dbReference type="EMBL" id="GAD92504.1"/>
    </source>
</evidence>
<dbReference type="GO" id="GO:0031417">
    <property type="term" value="C:NatC complex"/>
    <property type="evidence" value="ECO:0007669"/>
    <property type="project" value="InterPro"/>
</dbReference>
<dbReference type="PANTHER" id="PTHR10701">
    <property type="entry name" value="SMALL NUCLEAR RIBONUCLEOPROTEIN-ASSOCIATED PROTEIN B AND N"/>
    <property type="match status" value="1"/>
</dbReference>
<dbReference type="OrthoDB" id="368909at2759"/>
<dbReference type="Gene3D" id="2.30.30.100">
    <property type="match status" value="1"/>
</dbReference>
<reference evidence="2" key="1">
    <citation type="journal article" date="2014" name="Genome Announc.">
        <title>Draft genome sequence of the formaldehyde-resistant fungus Byssochlamys spectabilis No. 5 (anamorph Paecilomyces variotii No. 5) (NBRC109023).</title>
        <authorList>
            <person name="Oka T."/>
            <person name="Ekino K."/>
            <person name="Fukuda K."/>
            <person name="Nomura Y."/>
        </authorList>
    </citation>
    <scope>NUCLEOTIDE SEQUENCE [LARGE SCALE GENOMIC DNA]</scope>
    <source>
        <strain evidence="2">No. 5 / NBRC 109023</strain>
    </source>
</reference>
<gene>
    <name evidence="1" type="ORF">PVAR5_1096</name>
</gene>
<dbReference type="AlphaFoldDB" id="V5F918"/>
<dbReference type="SUPFAM" id="SSF50182">
    <property type="entry name" value="Sm-like ribonucleoproteins"/>
    <property type="match status" value="1"/>
</dbReference>
<dbReference type="InterPro" id="IPR050914">
    <property type="entry name" value="snRNP_SmB/NAA38-like"/>
</dbReference>
<dbReference type="InterPro" id="IPR034110">
    <property type="entry name" value="LSMD1_Sm"/>
</dbReference>
<dbReference type="eggNOG" id="KOG3168">
    <property type="taxonomic scope" value="Eukaryota"/>
</dbReference>
<dbReference type="CDD" id="cd06168">
    <property type="entry name" value="LSMD1"/>
    <property type="match status" value="1"/>
</dbReference>
<evidence type="ECO:0000313" key="2">
    <source>
        <dbReference type="Proteomes" id="UP000018001"/>
    </source>
</evidence>
<dbReference type="InterPro" id="IPR010920">
    <property type="entry name" value="LSM_dom_sf"/>
</dbReference>
<keyword evidence="2" id="KW-1185">Reference proteome</keyword>
<organism evidence="1 2">
    <name type="scientific">Byssochlamys spectabilis (strain No. 5 / NBRC 109023)</name>
    <name type="common">Paecilomyces variotii</name>
    <dbReference type="NCBI Taxonomy" id="1356009"/>
    <lineage>
        <taxon>Eukaryota</taxon>
        <taxon>Fungi</taxon>
        <taxon>Dikarya</taxon>
        <taxon>Ascomycota</taxon>
        <taxon>Pezizomycotina</taxon>
        <taxon>Eurotiomycetes</taxon>
        <taxon>Eurotiomycetidae</taxon>
        <taxon>Eurotiales</taxon>
        <taxon>Thermoascaceae</taxon>
        <taxon>Paecilomyces</taxon>
    </lineage>
</organism>
<dbReference type="PANTHER" id="PTHR10701:SF5">
    <property type="entry name" value="N-ALPHA-ACETYLTRANSFERASE 38, NATC AUXILIARY SUBUNIT"/>
    <property type="match status" value="1"/>
</dbReference>
<dbReference type="HOGENOM" id="CLU_076902_4_0_1"/>
<sequence>MNNTEAVQFLDSLLGRTLRIHTTDTRMFVGTFKCTDTVRIPFLVPRHDRFYDGLADPFLRELQDRNIILAGTCEYRFPPPSTIQAAADASSKDKTQITKADTIKVDMTSRLIGLVVVPGRYITRIEVEESPEEVRLREQRRGIAT</sequence>
<proteinExistence type="predicted"/>
<dbReference type="EMBL" id="BAUL01000026">
    <property type="protein sequence ID" value="GAD92504.1"/>
    <property type="molecule type" value="Genomic_DNA"/>
</dbReference>
<dbReference type="InParanoid" id="V5F918"/>
<name>V5F918_BYSSN</name>
<accession>V5F918</accession>